<dbReference type="Proteomes" id="UP000324479">
    <property type="component" value="Unassembled WGS sequence"/>
</dbReference>
<organism evidence="1 2">
    <name type="scientific">Roseiconus nitratireducens</name>
    <dbReference type="NCBI Taxonomy" id="2605748"/>
    <lineage>
        <taxon>Bacteria</taxon>
        <taxon>Pseudomonadati</taxon>
        <taxon>Planctomycetota</taxon>
        <taxon>Planctomycetia</taxon>
        <taxon>Pirellulales</taxon>
        <taxon>Pirellulaceae</taxon>
        <taxon>Roseiconus</taxon>
    </lineage>
</organism>
<evidence type="ECO:0000313" key="2">
    <source>
        <dbReference type="Proteomes" id="UP000324479"/>
    </source>
</evidence>
<evidence type="ECO:0000313" key="1">
    <source>
        <dbReference type="EMBL" id="KAA5541452.1"/>
    </source>
</evidence>
<dbReference type="EMBL" id="VWOX01000010">
    <property type="protein sequence ID" value="KAA5541452.1"/>
    <property type="molecule type" value="Genomic_DNA"/>
</dbReference>
<proteinExistence type="predicted"/>
<protein>
    <submittedName>
        <fullName evidence="1">Uncharacterized protein</fullName>
    </submittedName>
</protein>
<accession>A0A5M6D567</accession>
<comment type="caution">
    <text evidence="1">The sequence shown here is derived from an EMBL/GenBank/DDBJ whole genome shotgun (WGS) entry which is preliminary data.</text>
</comment>
<dbReference type="RefSeq" id="WP_150077838.1">
    <property type="nucleotide sequence ID" value="NZ_VWOX01000010.1"/>
</dbReference>
<reference evidence="1 2" key="1">
    <citation type="submission" date="2019-08" db="EMBL/GenBank/DDBJ databases">
        <authorList>
            <person name="Dhanesh K."/>
            <person name="Kumar G."/>
            <person name="Sasikala C."/>
            <person name="Venkata Ramana C."/>
        </authorList>
    </citation>
    <scope>NUCLEOTIDE SEQUENCE [LARGE SCALE GENOMIC DNA]</scope>
    <source>
        <strain evidence="1 2">JC645</strain>
    </source>
</reference>
<name>A0A5M6D567_9BACT</name>
<sequence>MSNPSSHPSFSTATSGNLTISNAAGPGGNDVLTFDGSIAAKVLANNNHAVTYSFSFFNPAATIDNQAVNPANIAALINGQSSIAFVNNQFNASGTISGVAAVQNTPEPRTTIALVGLVLSGAVIGYRRRKPGRQRLAGSQSST</sequence>
<dbReference type="AlphaFoldDB" id="A0A5M6D567"/>
<gene>
    <name evidence="1" type="ORF">FYK55_17965</name>
</gene>
<keyword evidence="2" id="KW-1185">Reference proteome</keyword>